<comment type="similarity">
    <text evidence="1">Belongs to the ADP-ribosylglycohydrolase family.</text>
</comment>
<evidence type="ECO:0000256" key="2">
    <source>
        <dbReference type="ARBA" id="ARBA00022801"/>
    </source>
</evidence>
<organism evidence="4">
    <name type="scientific">Rothia mucilaginosa</name>
    <dbReference type="NCBI Taxonomy" id="43675"/>
    <lineage>
        <taxon>Bacteria</taxon>
        <taxon>Bacillati</taxon>
        <taxon>Actinomycetota</taxon>
        <taxon>Actinomycetes</taxon>
        <taxon>Micrococcales</taxon>
        <taxon>Micrococcaceae</taxon>
        <taxon>Rothia</taxon>
    </lineage>
</organism>
<dbReference type="GO" id="GO:0046872">
    <property type="term" value="F:metal ion binding"/>
    <property type="evidence" value="ECO:0007669"/>
    <property type="project" value="UniProtKB-KW"/>
</dbReference>
<dbReference type="InterPro" id="IPR005502">
    <property type="entry name" value="Ribosyl_crysJ1"/>
</dbReference>
<feature type="binding site" evidence="3">
    <location>
        <position position="331"/>
    </location>
    <ligand>
        <name>Mg(2+)</name>
        <dbReference type="ChEBI" id="CHEBI:18420"/>
        <label>1</label>
    </ligand>
</feature>
<dbReference type="InterPro" id="IPR036705">
    <property type="entry name" value="Ribosyl_crysJ1_sf"/>
</dbReference>
<evidence type="ECO:0000256" key="1">
    <source>
        <dbReference type="ARBA" id="ARBA00010702"/>
    </source>
</evidence>
<proteinExistence type="inferred from homology"/>
<keyword evidence="3" id="KW-0479">Metal-binding</keyword>
<protein>
    <recommendedName>
        <fullName evidence="6">ADP-ribosylglycohydrolase</fullName>
    </recommendedName>
</protein>
<keyword evidence="2" id="KW-0378">Hydrolase</keyword>
<evidence type="ECO:0000256" key="3">
    <source>
        <dbReference type="PIRSR" id="PIRSR605502-1"/>
    </source>
</evidence>
<dbReference type="GO" id="GO:0016787">
    <property type="term" value="F:hydrolase activity"/>
    <property type="evidence" value="ECO:0007669"/>
    <property type="project" value="UniProtKB-KW"/>
</dbReference>
<dbReference type="EMBL" id="AP014938">
    <property type="protein sequence ID" value="BAS20645.1"/>
    <property type="molecule type" value="Genomic_DNA"/>
</dbReference>
<gene>
    <name evidence="4" type="ORF">RM6536_1398</name>
</gene>
<evidence type="ECO:0000313" key="4">
    <source>
        <dbReference type="EMBL" id="BAS20645.1"/>
    </source>
</evidence>
<reference evidence="5" key="1">
    <citation type="submission" date="2015-08" db="EMBL/GenBank/DDBJ databases">
        <title>Complete genome sequence of Rothia mucilaginosa strain NUM-Rm6536.</title>
        <authorList>
            <person name="Nambu T."/>
        </authorList>
    </citation>
    <scope>NUCLEOTIDE SEQUENCE [LARGE SCALE GENOMIC DNA]</scope>
    <source>
        <strain evidence="5">NUM-Rm6536</strain>
    </source>
</reference>
<dbReference type="SUPFAM" id="SSF101478">
    <property type="entry name" value="ADP-ribosylglycohydrolase"/>
    <property type="match status" value="1"/>
</dbReference>
<accession>A0A0K2S0T7</accession>
<dbReference type="RefSeq" id="WP_060824586.1">
    <property type="nucleotide sequence ID" value="NZ_AP014938.1"/>
</dbReference>
<dbReference type="PATRIC" id="fig|43675.28.peg.1431"/>
<feature type="binding site" evidence="3">
    <location>
        <position position="65"/>
    </location>
    <ligand>
        <name>Mg(2+)</name>
        <dbReference type="ChEBI" id="CHEBI:18420"/>
        <label>1</label>
    </ligand>
</feature>
<comment type="cofactor">
    <cofactor evidence="3">
        <name>Mg(2+)</name>
        <dbReference type="ChEBI" id="CHEBI:18420"/>
    </cofactor>
    <text evidence="3">Binds 2 magnesium ions per subunit.</text>
</comment>
<dbReference type="InterPro" id="IPR050792">
    <property type="entry name" value="ADP-ribosylglycohydrolase"/>
</dbReference>
<dbReference type="Pfam" id="PF03747">
    <property type="entry name" value="ADP_ribosyl_GH"/>
    <property type="match status" value="1"/>
</dbReference>
<keyword evidence="3" id="KW-0460">Magnesium</keyword>
<feature type="binding site" evidence="3">
    <location>
        <position position="66"/>
    </location>
    <ligand>
        <name>Mg(2+)</name>
        <dbReference type="ChEBI" id="CHEBI:18420"/>
        <label>1</label>
    </ligand>
</feature>
<dbReference type="Gene3D" id="1.10.4080.10">
    <property type="entry name" value="ADP-ribosylation/Crystallin J1"/>
    <property type="match status" value="1"/>
</dbReference>
<feature type="binding site" evidence="3">
    <location>
        <position position="328"/>
    </location>
    <ligand>
        <name>Mg(2+)</name>
        <dbReference type="ChEBI" id="CHEBI:18420"/>
        <label>1</label>
    </ligand>
</feature>
<dbReference type="PANTHER" id="PTHR16222">
    <property type="entry name" value="ADP-RIBOSYLGLYCOHYDROLASE"/>
    <property type="match status" value="1"/>
</dbReference>
<feature type="binding site" evidence="3">
    <location>
        <position position="330"/>
    </location>
    <ligand>
        <name>Mg(2+)</name>
        <dbReference type="ChEBI" id="CHEBI:18420"/>
        <label>1</label>
    </ligand>
</feature>
<name>A0A0K2S0T7_9MICC</name>
<evidence type="ECO:0008006" key="6">
    <source>
        <dbReference type="Google" id="ProtNLM"/>
    </source>
</evidence>
<dbReference type="AlphaFoldDB" id="A0A0K2S0T7"/>
<feature type="binding site" evidence="3">
    <location>
        <position position="67"/>
    </location>
    <ligand>
        <name>Mg(2+)</name>
        <dbReference type="ChEBI" id="CHEBI:18420"/>
        <label>1</label>
    </ligand>
</feature>
<dbReference type="PANTHER" id="PTHR16222:SF24">
    <property type="entry name" value="ADP-RIBOSYLHYDROLASE ARH3"/>
    <property type="match status" value="1"/>
</dbReference>
<evidence type="ECO:0000313" key="5">
    <source>
        <dbReference type="Proteomes" id="UP000066203"/>
    </source>
</evidence>
<sequence>MSFSSVEFTRAPEVSAEFAGRVRGLLRASALGDALGYPLELLSAEQITECNPKPWDSAFGELLVSDDTQLTCFTLDALTEVLEWNNEGAAADELACLWLAYLRWFRGIGEVLPESAPFSLDREIDGASELTARRGPGAATLRALGSGEMQLVSKSLNPEALGSGALVRSAALGVLPVAQERTVVLLAVRAAALTHGHPEALASAAAYALLVRDLLASPSGSFGALLEAARRVVSWCGSVAADDSIPGDASRTAAALSRAIKLLEGGTVPVPVAVAEHFGTGWTAPELLGVALWCAADAVKSLPTDADDAMVRGALFEGLCRAVSVDSDSDSVGAMTAALWAAAGFPVGGDEADAWSEALGRVRGLDQVEGVAERYLRQLGL</sequence>
<dbReference type="Proteomes" id="UP000066203">
    <property type="component" value="Chromosome"/>
</dbReference>